<keyword evidence="5 15" id="KW-0288">FMN</keyword>
<evidence type="ECO:0000313" key="17">
    <source>
        <dbReference type="EMBL" id="PMC79537.1"/>
    </source>
</evidence>
<dbReference type="Pfam" id="PF01687">
    <property type="entry name" value="Flavokinase"/>
    <property type="match status" value="1"/>
</dbReference>
<dbReference type="GO" id="GO:0005524">
    <property type="term" value="F:ATP binding"/>
    <property type="evidence" value="ECO:0007669"/>
    <property type="project" value="UniProtKB-UniRule"/>
</dbReference>
<evidence type="ECO:0000256" key="4">
    <source>
        <dbReference type="ARBA" id="ARBA00022630"/>
    </source>
</evidence>
<dbReference type="EC" id="2.7.7.2" evidence="15"/>
<dbReference type="InterPro" id="IPR023465">
    <property type="entry name" value="Riboflavin_kinase_dom_sf"/>
</dbReference>
<name>A0A2N6UD99_9LACT</name>
<dbReference type="Gene3D" id="2.40.30.30">
    <property type="entry name" value="Riboflavin kinase-like"/>
    <property type="match status" value="1"/>
</dbReference>
<dbReference type="SUPFAM" id="SSF82114">
    <property type="entry name" value="Riboflavin kinase-like"/>
    <property type="match status" value="1"/>
</dbReference>
<evidence type="ECO:0000256" key="13">
    <source>
        <dbReference type="ARBA" id="ARBA00047880"/>
    </source>
</evidence>
<dbReference type="FunFam" id="2.40.30.30:FF:000003">
    <property type="entry name" value="Riboflavin biosynthesis protein"/>
    <property type="match status" value="1"/>
</dbReference>
<dbReference type="SMART" id="SM00904">
    <property type="entry name" value="Flavokinase"/>
    <property type="match status" value="1"/>
</dbReference>
<dbReference type="Proteomes" id="UP000235701">
    <property type="component" value="Unassembled WGS sequence"/>
</dbReference>
<keyword evidence="8 15" id="KW-0547">Nucleotide-binding</keyword>
<dbReference type="UniPathway" id="UPA00277">
    <property type="reaction ID" value="UER00407"/>
</dbReference>
<dbReference type="GO" id="GO:0006747">
    <property type="term" value="P:FAD biosynthetic process"/>
    <property type="evidence" value="ECO:0007669"/>
    <property type="project" value="UniProtKB-UniRule"/>
</dbReference>
<comment type="function">
    <text evidence="1">Catalyzes the phosphorylation of riboflavin to FMN followed by the adenylation of FMN to FAD.</text>
</comment>
<feature type="domain" description="Riboflavin kinase" evidence="16">
    <location>
        <begin position="186"/>
        <end position="311"/>
    </location>
</feature>
<organism evidence="17 18">
    <name type="scientific">Aerococcus viridans</name>
    <dbReference type="NCBI Taxonomy" id="1377"/>
    <lineage>
        <taxon>Bacteria</taxon>
        <taxon>Bacillati</taxon>
        <taxon>Bacillota</taxon>
        <taxon>Bacilli</taxon>
        <taxon>Lactobacillales</taxon>
        <taxon>Aerococcaceae</taxon>
        <taxon>Aerococcus</taxon>
    </lineage>
</organism>
<evidence type="ECO:0000256" key="3">
    <source>
        <dbReference type="ARBA" id="ARBA00005201"/>
    </source>
</evidence>
<dbReference type="InterPro" id="IPR014729">
    <property type="entry name" value="Rossmann-like_a/b/a_fold"/>
</dbReference>
<proteinExistence type="inferred from homology"/>
<dbReference type="EMBL" id="PNHQ01000013">
    <property type="protein sequence ID" value="PMC79537.1"/>
    <property type="molecule type" value="Genomic_DNA"/>
</dbReference>
<evidence type="ECO:0000256" key="15">
    <source>
        <dbReference type="PIRNR" id="PIRNR004491"/>
    </source>
</evidence>
<keyword evidence="10 15" id="KW-0274">FAD</keyword>
<evidence type="ECO:0000259" key="16">
    <source>
        <dbReference type="SMART" id="SM00904"/>
    </source>
</evidence>
<keyword evidence="4 15" id="KW-0285">Flavoprotein</keyword>
<dbReference type="InterPro" id="IPR015865">
    <property type="entry name" value="Riboflavin_kinase_bac/euk"/>
</dbReference>
<keyword evidence="12" id="KW-0511">Multifunctional enzyme</keyword>
<comment type="pathway">
    <text evidence="3 15">Cofactor biosynthesis; FMN biosynthesis; FMN from riboflavin (ATP route): step 1/1.</text>
</comment>
<dbReference type="Gene3D" id="3.40.50.620">
    <property type="entry name" value="HUPs"/>
    <property type="match status" value="1"/>
</dbReference>
<comment type="catalytic activity">
    <reaction evidence="13 15">
        <text>riboflavin + ATP = FMN + ADP + H(+)</text>
        <dbReference type="Rhea" id="RHEA:14357"/>
        <dbReference type="ChEBI" id="CHEBI:15378"/>
        <dbReference type="ChEBI" id="CHEBI:30616"/>
        <dbReference type="ChEBI" id="CHEBI:57986"/>
        <dbReference type="ChEBI" id="CHEBI:58210"/>
        <dbReference type="ChEBI" id="CHEBI:456216"/>
        <dbReference type="EC" id="2.7.1.26"/>
    </reaction>
</comment>
<dbReference type="FunFam" id="3.40.50.620:FF:000021">
    <property type="entry name" value="Riboflavin biosynthesis protein"/>
    <property type="match status" value="1"/>
</dbReference>
<dbReference type="EC" id="2.7.1.26" evidence="15"/>
<reference evidence="17 18" key="1">
    <citation type="submission" date="2017-09" db="EMBL/GenBank/DDBJ databases">
        <title>Bacterial strain isolated from the female urinary microbiota.</title>
        <authorList>
            <person name="Thomas-White K."/>
            <person name="Kumar N."/>
            <person name="Forster S."/>
            <person name="Putonti C."/>
            <person name="Lawley T."/>
            <person name="Wolfe A.J."/>
        </authorList>
    </citation>
    <scope>NUCLEOTIDE SEQUENCE [LARGE SCALE GENOMIC DNA]</scope>
    <source>
        <strain evidence="17 18">UMB0240</strain>
    </source>
</reference>
<keyword evidence="9 15" id="KW-0418">Kinase</keyword>
<dbReference type="PANTHER" id="PTHR22749:SF6">
    <property type="entry name" value="RIBOFLAVIN KINASE"/>
    <property type="match status" value="1"/>
</dbReference>
<dbReference type="RefSeq" id="WP_102199296.1">
    <property type="nucleotide sequence ID" value="NZ_PNHQ01000013.1"/>
</dbReference>
<dbReference type="GO" id="GO:0003919">
    <property type="term" value="F:FMN adenylyltransferase activity"/>
    <property type="evidence" value="ECO:0007669"/>
    <property type="project" value="UniProtKB-UniRule"/>
</dbReference>
<keyword evidence="11 15" id="KW-0067">ATP-binding</keyword>
<evidence type="ECO:0000256" key="5">
    <source>
        <dbReference type="ARBA" id="ARBA00022643"/>
    </source>
</evidence>
<comment type="similarity">
    <text evidence="15">Belongs to the ribF family.</text>
</comment>
<keyword evidence="7 15" id="KW-0548">Nucleotidyltransferase</keyword>
<evidence type="ECO:0000256" key="8">
    <source>
        <dbReference type="ARBA" id="ARBA00022741"/>
    </source>
</evidence>
<keyword evidence="18" id="KW-1185">Reference proteome</keyword>
<accession>A0A2N6UD99</accession>
<dbReference type="GO" id="GO:0008531">
    <property type="term" value="F:riboflavin kinase activity"/>
    <property type="evidence" value="ECO:0007669"/>
    <property type="project" value="UniProtKB-UniRule"/>
</dbReference>
<dbReference type="InterPro" id="IPR015864">
    <property type="entry name" value="FAD_synthase"/>
</dbReference>
<dbReference type="UniPathway" id="UPA00276">
    <property type="reaction ID" value="UER00406"/>
</dbReference>
<dbReference type="CDD" id="cd02064">
    <property type="entry name" value="FAD_synthetase_N"/>
    <property type="match status" value="1"/>
</dbReference>
<dbReference type="GO" id="GO:0009231">
    <property type="term" value="P:riboflavin biosynthetic process"/>
    <property type="evidence" value="ECO:0007669"/>
    <property type="project" value="InterPro"/>
</dbReference>
<comment type="caution">
    <text evidence="17">The sequence shown here is derived from an EMBL/GenBank/DDBJ whole genome shotgun (WGS) entry which is preliminary data.</text>
</comment>
<dbReference type="InterPro" id="IPR023468">
    <property type="entry name" value="Riboflavin_kinase"/>
</dbReference>
<evidence type="ECO:0000256" key="9">
    <source>
        <dbReference type="ARBA" id="ARBA00022777"/>
    </source>
</evidence>
<dbReference type="NCBIfam" id="TIGR00083">
    <property type="entry name" value="ribF"/>
    <property type="match status" value="1"/>
</dbReference>
<dbReference type="GO" id="GO:0009398">
    <property type="term" value="P:FMN biosynthetic process"/>
    <property type="evidence" value="ECO:0007669"/>
    <property type="project" value="UniProtKB-UniRule"/>
</dbReference>
<evidence type="ECO:0000256" key="6">
    <source>
        <dbReference type="ARBA" id="ARBA00022679"/>
    </source>
</evidence>
<dbReference type="AlphaFoldDB" id="A0A2N6UD99"/>
<keyword evidence="6 15" id="KW-0808">Transferase</keyword>
<sequence length="322" mass="36520">MKTINLHHPFEQATVYTGDIVLALGFFDGVHRGHQAVIKAARDEADRLQLPLAVMTFNMAPRIMYQQIRPEEVTYLTTLKEKERLMTHLGVDYLYVAQLTSAFSALKPQEFVDQYMVGLHAKSVVAGFDYTYGKKDLANMHTLKEHAAGRFNIIEVNKLSEDTNKVGSTEIRQDLNTGKIDKANQQLGYIYSNDGIVVHGEKRGRELGYPTANLMIATESLIPAEGVYIVEMLLNDQVFPGVASIGNNITFGEGRKRTVEIHLLDFKGEIYGEYVTVYWHQYLRPELKFDGIDGLIDQMDQDAIQARKYLEKLQNLTNDKIK</sequence>
<gene>
    <name evidence="17" type="primary">ribF</name>
    <name evidence="17" type="ORF">CJ191_06150</name>
</gene>
<evidence type="ECO:0000256" key="10">
    <source>
        <dbReference type="ARBA" id="ARBA00022827"/>
    </source>
</evidence>
<dbReference type="InterPro" id="IPR002606">
    <property type="entry name" value="Riboflavin_kinase_bac"/>
</dbReference>
<dbReference type="SUPFAM" id="SSF52374">
    <property type="entry name" value="Nucleotidylyl transferase"/>
    <property type="match status" value="1"/>
</dbReference>
<evidence type="ECO:0000256" key="1">
    <source>
        <dbReference type="ARBA" id="ARBA00002121"/>
    </source>
</evidence>
<evidence type="ECO:0000256" key="12">
    <source>
        <dbReference type="ARBA" id="ARBA00023268"/>
    </source>
</evidence>
<comment type="catalytic activity">
    <reaction evidence="14 15">
        <text>FMN + ATP + H(+) = FAD + diphosphate</text>
        <dbReference type="Rhea" id="RHEA:17237"/>
        <dbReference type="ChEBI" id="CHEBI:15378"/>
        <dbReference type="ChEBI" id="CHEBI:30616"/>
        <dbReference type="ChEBI" id="CHEBI:33019"/>
        <dbReference type="ChEBI" id="CHEBI:57692"/>
        <dbReference type="ChEBI" id="CHEBI:58210"/>
        <dbReference type="EC" id="2.7.7.2"/>
    </reaction>
</comment>
<dbReference type="PANTHER" id="PTHR22749">
    <property type="entry name" value="RIBOFLAVIN KINASE/FMN ADENYLYLTRANSFERASE"/>
    <property type="match status" value="1"/>
</dbReference>
<evidence type="ECO:0000256" key="14">
    <source>
        <dbReference type="ARBA" id="ARBA00049494"/>
    </source>
</evidence>
<evidence type="ECO:0000313" key="18">
    <source>
        <dbReference type="Proteomes" id="UP000235701"/>
    </source>
</evidence>
<comment type="pathway">
    <text evidence="2 15">Cofactor biosynthesis; FAD biosynthesis; FAD from FMN: step 1/1.</text>
</comment>
<evidence type="ECO:0000256" key="11">
    <source>
        <dbReference type="ARBA" id="ARBA00022840"/>
    </source>
</evidence>
<dbReference type="OrthoDB" id="9803667at2"/>
<dbReference type="Pfam" id="PF06574">
    <property type="entry name" value="FAD_syn"/>
    <property type="match status" value="1"/>
</dbReference>
<evidence type="ECO:0000256" key="7">
    <source>
        <dbReference type="ARBA" id="ARBA00022695"/>
    </source>
</evidence>
<protein>
    <recommendedName>
        <fullName evidence="15">Riboflavin biosynthesis protein</fullName>
    </recommendedName>
    <domain>
        <recommendedName>
            <fullName evidence="15">Riboflavin kinase</fullName>
            <ecNumber evidence="15">2.7.1.26</ecNumber>
        </recommendedName>
        <alternativeName>
            <fullName evidence="15">Flavokinase</fullName>
        </alternativeName>
    </domain>
    <domain>
        <recommendedName>
            <fullName evidence="15">FMN adenylyltransferase</fullName>
            <ecNumber evidence="15">2.7.7.2</ecNumber>
        </recommendedName>
        <alternativeName>
            <fullName evidence="15">FAD pyrophosphorylase</fullName>
        </alternativeName>
        <alternativeName>
            <fullName evidence="15">FAD synthase</fullName>
        </alternativeName>
    </domain>
</protein>
<dbReference type="PIRSF" id="PIRSF004491">
    <property type="entry name" value="FAD_Synth"/>
    <property type="match status" value="1"/>
</dbReference>
<evidence type="ECO:0000256" key="2">
    <source>
        <dbReference type="ARBA" id="ARBA00004726"/>
    </source>
</evidence>